<dbReference type="EMBL" id="HE614873">
    <property type="protein sequence ID" value="CCE75134.1"/>
    <property type="molecule type" value="Genomic_DNA"/>
</dbReference>
<dbReference type="NCBIfam" id="TIGR03696">
    <property type="entry name" value="Rhs_assc_core"/>
    <property type="match status" value="1"/>
</dbReference>
<dbReference type="InterPro" id="IPR038181">
    <property type="entry name" value="Ntox21_sf"/>
</dbReference>
<dbReference type="InterPro" id="IPR031325">
    <property type="entry name" value="RHS_repeat"/>
</dbReference>
<sequence length="2307" mass="238141">MPPQRGRVRRCGANARACGKPADSCRSLTLFSAPLPLSGRGCGCLIRLLEREHSDASCTPSHSTAVIVALALALALVAEIFVALPAEAATTPTRPVASVPALTSDDVDVATPTIPSGSVDAPAPAYAQAPADPSAPAADASAVSPSSLSASAVARPRRAASASQLQDSAQLVSQSKFQDTYANDDGTESAVLSQTPLNVQDTKGDWVPVNTDVTVRSSGAGVVPDHPLAPRFADSASDAGVLTLHHDGHVLRYTLDGAADSPLERPSADEVQYRDVFPRTDLHYAVTAGQVKEELILAAPPVPAAPSYTWHVSAAGLHAAQDADGSILFTDETGSVVFGIPAPRMYDSSGIPDVQEPADAPVATTLTADGRGWTIRMTPDPAWLASPERAYPVHVDPSSVASWSNDQHAYKSDGTRLTDGTVRIGNARDHGDKYWRTVEHFDYEQLFGKQVLSARIDGSYYNGGTRALFGGSISAATSFSYNGVGDRLSQFAMSDNGSAQDDRLTDEIAKYVRDGSRGAYLIIGGDERPGVYTYKSIAVALVVTYKDMPTAGPAIAPSPADGARGPVMPTLAISGTDPEGTGLQYFYRISAGDDPEVAPVWESGWGAQQVKVPFGALKPGTRYHWKGYVKDGYDGVHGTSTLGISSTWSFTTNTPAMTAQAGSAPVDGSVITTTSPTLTAPTISDPDGDPVKYRFQIASGADGTTGAVATSGWQAGTTWTMPTNSLQDGGRYTWSVRASDGYDEPPVTWTDKIRVDLRVGDAGPAPTDTAGPVSVNLANGNIGLRFASPTVQTVGGSMGLGFSYNSMQAGSGGLLGRYYDGAAPLGDGDACHADAGTLATTRTDPSISFDWGDGSPAPGVDADDFSAKWTGFLHVPTTGTYTFGMTRDDGGCVRVGGSTVYSGWRDDHVAQDTTGSTPTALTQGTPVPLEVDYFEHAGEAGVSLWVTDPTGAQYVVPADWFTRTVDTLPAGWSSTTALEGDAGDWSRAQVTDSAVILTDSSGTAHTYTRTAGDGSGTGYTAPTGEHDRVSLDQSRQVVVTGDDGTITTFDPSGRVQGVTGPGDALKRATPLSTRRPGTGLVDRVSDPLSALGTPPETYGREVRFAYAGDTAASVGLDAKDTDSTGSACPVAAGFAAPPADMLCRIVYPGHVAGATDTTRLSYDAHGNLVRITDPGDEVTDLAYDGGRLTAVRDALADDWLAADARRTADANVATTIAYDASGRATTVTLPAPDGVTAAKRPTKTYVYGSGTTSIDVPALGLPAGTHASTVTYDDAWRQTSITGPSGLTASSEWNQKDLPLASVDAQGRKSTTIYDAQDRPTDSYGPAPASCFGSDRVPTAACAATTAHSSTGYDGGLHGLDAVWYDNGRLAGAPRAYGLGVGNADGSVDQDWGSGSPAAAGDGFPSDGFSLRLTGLVTAPQDGDYTFATKADDGTQLFLDDIPLIDAWGANPGTEVRANHAVHLAAGQTARIRLQYNEGQGNAALKLEWQIGNAATVVVPGSALTPDYGLQTSVTAADQAPTGVAGISASQISSATSVTQYDEPWLGIATASVVDPKGLALTHSTTHEARGSGYLRRLTRTLPAQANVATTTAYYGPTETIASAWGASGKVCGVDSSTPQYGGTKTSTGAKPASGDAIVTSFVYDVMGRAVGSKRSGDADWSCTSYDARGRATSSTTAAFGSVAARTEKTDYAVGGDPLTGAVSDGAVTGSTSGGTVTTTANLLGQALKYTDVWGTVTTMSYDSAGRVTSTVATPPSGAAHTTSYEYDIDSRVDVMRVDGKVVADPSYAKGELTGITYPSGTTGAGNGSSLSEITRNGAGAVTGVGWSFPGKQTAVTDRVVRSQAGDVLQDTTSDGSTSNDSTYSYDAAGRLVTAVIPHHRLTYGFDALAGSAACTQAGAVAAAGRNGNRTSSSDVLDGGTPTTVASCYDGADRLIGTTVANAPADASPVNRSLTATQLAYDAHGNTVQLADETLSYDGGDRHTATKLADGSSVTYLRDATDRIVQRTETTAAGVKTVTRYGFTGSGDAPDFVLNVSSAATEWDLPLPGGVTAEFRTGSAVWSYPSIHGDILVTADQAGARAPGLAVYDPFGQVEDPKTGVLGTVTANQSGPDTQQGNADYGWLGQHQKLSEHLGGIATVEMGARQYVAALGRFLQVDPVEGGTDDDYAYPNDPVNAVDLTGQWRGGIFASIISWFHLMKPPEYGPGGAGGGSRGGFPSSGEGEGGGGARERGPRENELRGASAGKARSQNFSNANAAAVAKKLGFVKTNYRSDGRAVFTDGRRFITRDQGSRNEQGVHKGGVLEDG</sequence>
<dbReference type="PROSITE" id="PS51820">
    <property type="entry name" value="PA14"/>
    <property type="match status" value="2"/>
</dbReference>
<gene>
    <name evidence="3" type="ORF">CMN_01182</name>
</gene>
<feature type="domain" description="PA14" evidence="2">
    <location>
        <begin position="809"/>
        <end position="960"/>
    </location>
</feature>
<dbReference type="InterPro" id="IPR011658">
    <property type="entry name" value="PA14_dom"/>
</dbReference>
<dbReference type="InterPro" id="IPR006530">
    <property type="entry name" value="YD"/>
</dbReference>
<dbReference type="Gene3D" id="3.90.182.10">
    <property type="entry name" value="Toxin - Anthrax Protective Antigen,domain 1"/>
    <property type="match status" value="1"/>
</dbReference>
<feature type="domain" description="PA14" evidence="2">
    <location>
        <begin position="1355"/>
        <end position="1503"/>
    </location>
</feature>
<feature type="compositionally biased region" description="Basic and acidic residues" evidence="1">
    <location>
        <begin position="2229"/>
        <end position="2239"/>
    </location>
</feature>
<reference evidence="3 4" key="1">
    <citation type="submission" date="2011-11" db="EMBL/GenBank/DDBJ databases">
        <authorList>
            <person name="Gartemann K."/>
        </authorList>
    </citation>
    <scope>NUCLEOTIDE SEQUENCE [LARGE SCALE GENOMIC DNA]</scope>
    <source>
        <strain evidence="4">NCPPB 2581</strain>
    </source>
</reference>
<organism evidence="3 4">
    <name type="scientific">Clavibacter nebraskensis NCPPB 2581</name>
    <dbReference type="NCBI Taxonomy" id="1097677"/>
    <lineage>
        <taxon>Bacteria</taxon>
        <taxon>Bacillati</taxon>
        <taxon>Actinomycetota</taxon>
        <taxon>Actinomycetes</taxon>
        <taxon>Micrococcales</taxon>
        <taxon>Microbacteriaceae</taxon>
        <taxon>Clavibacter</taxon>
    </lineage>
</organism>
<feature type="region of interest" description="Disordered" evidence="1">
    <location>
        <begin position="2288"/>
        <end position="2307"/>
    </location>
</feature>
<dbReference type="SUPFAM" id="SSF56988">
    <property type="entry name" value="Anthrax protective antigen"/>
    <property type="match status" value="2"/>
</dbReference>
<name>A0AAI9EK41_9MICO</name>
<dbReference type="KEGG" id="cmc:CMN_01182"/>
<feature type="region of interest" description="Disordered" evidence="1">
    <location>
        <begin position="1054"/>
        <end position="1096"/>
    </location>
</feature>
<evidence type="ECO:0000256" key="1">
    <source>
        <dbReference type="SAM" id="MobiDB-lite"/>
    </source>
</evidence>
<dbReference type="PANTHER" id="PTHR32305:SF15">
    <property type="entry name" value="PROTEIN RHSA-RELATED"/>
    <property type="match status" value="1"/>
</dbReference>
<dbReference type="NCBIfam" id="TIGR01643">
    <property type="entry name" value="YD_repeat_2x"/>
    <property type="match status" value="2"/>
</dbReference>
<feature type="compositionally biased region" description="Gly residues" evidence="1">
    <location>
        <begin position="2206"/>
        <end position="2215"/>
    </location>
</feature>
<evidence type="ECO:0000313" key="3">
    <source>
        <dbReference type="EMBL" id="CCE75134.1"/>
    </source>
</evidence>
<feature type="region of interest" description="Disordered" evidence="1">
    <location>
        <begin position="2206"/>
        <end position="2250"/>
    </location>
</feature>
<dbReference type="InterPro" id="IPR022385">
    <property type="entry name" value="Rhs_assc_core"/>
</dbReference>
<evidence type="ECO:0000259" key="2">
    <source>
        <dbReference type="PROSITE" id="PS51820"/>
    </source>
</evidence>
<feature type="compositionally biased region" description="Low complexity" evidence="1">
    <location>
        <begin position="118"/>
        <end position="142"/>
    </location>
</feature>
<dbReference type="GO" id="GO:0005975">
    <property type="term" value="P:carbohydrate metabolic process"/>
    <property type="evidence" value="ECO:0007669"/>
    <property type="project" value="UniProtKB-ARBA"/>
</dbReference>
<dbReference type="SMART" id="SM00758">
    <property type="entry name" value="PA14"/>
    <property type="match status" value="2"/>
</dbReference>
<dbReference type="Gene3D" id="3.10.380.20">
    <property type="entry name" value="Novel toxin 21 (CdiA), C-terminal domain"/>
    <property type="match status" value="1"/>
</dbReference>
<dbReference type="InterPro" id="IPR037524">
    <property type="entry name" value="PA14/GLEYA"/>
</dbReference>
<feature type="compositionally biased region" description="Basic and acidic residues" evidence="1">
    <location>
        <begin position="2288"/>
        <end position="2298"/>
    </location>
</feature>
<dbReference type="Pfam" id="PF05593">
    <property type="entry name" value="RHS_repeat"/>
    <property type="match status" value="1"/>
</dbReference>
<dbReference type="InterPro" id="IPR013783">
    <property type="entry name" value="Ig-like_fold"/>
</dbReference>
<feature type="region of interest" description="Disordered" evidence="1">
    <location>
        <begin position="107"/>
        <end position="142"/>
    </location>
</feature>
<dbReference type="Gene3D" id="2.60.120.380">
    <property type="match status" value="1"/>
</dbReference>
<dbReference type="InterPro" id="IPR050708">
    <property type="entry name" value="T6SS_VgrG/RHS"/>
</dbReference>
<dbReference type="Gene3D" id="2.60.40.10">
    <property type="entry name" value="Immunoglobulins"/>
    <property type="match status" value="1"/>
</dbReference>
<reference evidence="4" key="2">
    <citation type="submission" date="2013-04" db="EMBL/GenBank/DDBJ databases">
        <title>The genome sequence of the maize-pathogen Clavibacter michiganensis subsp. nebraskensis.</title>
        <authorList>
            <person name="Gartemann K.H."/>
            <person name="Blom J."/>
            <person name="Dreiseikelmann B."/>
            <person name="Fluegel M."/>
            <person name="Jaenicke S."/>
            <person name="Linke B."/>
            <person name="Sczcepanowski R."/>
            <person name="Wittmann J."/>
            <person name="Goesmann A."/>
            <person name="Puehler A."/>
            <person name="Eichenlaub R."/>
            <person name="Rueckert C."/>
        </authorList>
    </citation>
    <scope>NUCLEOTIDE SEQUENCE [LARGE SCALE GENOMIC DNA]</scope>
    <source>
        <strain evidence="4">NCPPB 2581</strain>
    </source>
</reference>
<accession>A0AAI9EK41</accession>
<dbReference type="PANTHER" id="PTHR32305">
    <property type="match status" value="1"/>
</dbReference>
<evidence type="ECO:0000313" key="4">
    <source>
        <dbReference type="Proteomes" id="UP000012170"/>
    </source>
</evidence>
<dbReference type="Pfam" id="PF07691">
    <property type="entry name" value="PA14"/>
    <property type="match status" value="2"/>
</dbReference>
<proteinExistence type="predicted"/>
<dbReference type="Proteomes" id="UP000012170">
    <property type="component" value="Chromosome"/>
</dbReference>
<protein>
    <recommendedName>
        <fullName evidence="2">PA14 domain-containing protein</fullName>
    </recommendedName>
</protein>
<dbReference type="Gene3D" id="2.180.10.10">
    <property type="entry name" value="RHS repeat-associated core"/>
    <property type="match status" value="1"/>
</dbReference>